<dbReference type="PANTHER" id="PTHR46499:SF1">
    <property type="entry name" value="QUEUINE TRNA-RIBOSYLTRANSFERASE"/>
    <property type="match status" value="1"/>
</dbReference>
<accession>A0A934NHW9</accession>
<feature type="active site" description="Proton acceptor" evidence="5">
    <location>
        <position position="90"/>
    </location>
</feature>
<dbReference type="HAMAP" id="MF_00168">
    <property type="entry name" value="Q_tRNA_Tgt"/>
    <property type="match status" value="1"/>
</dbReference>
<evidence type="ECO:0000256" key="4">
    <source>
        <dbReference type="ARBA" id="ARBA00022785"/>
    </source>
</evidence>
<feature type="domain" description="tRNA-guanine(15) transglycosylase-like" evidence="6">
    <location>
        <begin position="12"/>
        <end position="391"/>
    </location>
</feature>
<keyword evidence="1 5" id="KW-0328">Glycosyltransferase</keyword>
<keyword evidence="5" id="KW-0862">Zinc</keyword>
<dbReference type="GO" id="GO:0008616">
    <property type="term" value="P:tRNA queuosine(34) biosynthetic process"/>
    <property type="evidence" value="ECO:0007669"/>
    <property type="project" value="UniProtKB-UniRule"/>
</dbReference>
<evidence type="ECO:0000313" key="7">
    <source>
        <dbReference type="EMBL" id="MBJ7604117.1"/>
    </source>
</evidence>
<keyword evidence="3 5" id="KW-0819">tRNA processing</keyword>
<protein>
    <recommendedName>
        <fullName evidence="5">Queuine tRNA-ribosyltransferase</fullName>
        <ecNumber evidence="5">2.4.2.29</ecNumber>
    </recommendedName>
    <alternativeName>
        <fullName evidence="5">Guanine insertion enzyme</fullName>
    </alternativeName>
    <alternativeName>
        <fullName evidence="5">tRNA-guanine transglycosylase</fullName>
    </alternativeName>
</protein>
<gene>
    <name evidence="5 7" type="primary">tgt</name>
    <name evidence="7" type="ORF">JF888_13135</name>
</gene>
<evidence type="ECO:0000313" key="8">
    <source>
        <dbReference type="Proteomes" id="UP000620075"/>
    </source>
</evidence>
<feature type="binding site" evidence="5">
    <location>
        <begin position="90"/>
        <end position="94"/>
    </location>
    <ligand>
        <name>substrate</name>
    </ligand>
</feature>
<keyword evidence="2 5" id="KW-0808">Transferase</keyword>
<comment type="caution">
    <text evidence="7">The sequence shown here is derived from an EMBL/GenBank/DDBJ whole genome shotgun (WGS) entry which is preliminary data.</text>
</comment>
<dbReference type="AlphaFoldDB" id="A0A934NHW9"/>
<dbReference type="EC" id="2.4.2.29" evidence="5"/>
<dbReference type="EMBL" id="JAEKNQ010000053">
    <property type="protein sequence ID" value="MBJ7604117.1"/>
    <property type="molecule type" value="Genomic_DNA"/>
</dbReference>
<dbReference type="NCBIfam" id="TIGR00430">
    <property type="entry name" value="Q_tRNA_tgt"/>
    <property type="match status" value="1"/>
</dbReference>
<dbReference type="GO" id="GO:0005829">
    <property type="term" value="C:cytosol"/>
    <property type="evidence" value="ECO:0007669"/>
    <property type="project" value="TreeGrafter"/>
</dbReference>
<feature type="binding site" evidence="5">
    <location>
        <position position="333"/>
    </location>
    <ligand>
        <name>Zn(2+)</name>
        <dbReference type="ChEBI" id="CHEBI:29105"/>
    </ligand>
</feature>
<dbReference type="Proteomes" id="UP000620075">
    <property type="component" value="Unassembled WGS sequence"/>
</dbReference>
<evidence type="ECO:0000256" key="1">
    <source>
        <dbReference type="ARBA" id="ARBA00022676"/>
    </source>
</evidence>
<dbReference type="GO" id="GO:0008479">
    <property type="term" value="F:tRNA-guanosine(34) queuine transglycosylase activity"/>
    <property type="evidence" value="ECO:0007669"/>
    <property type="project" value="UniProtKB-UniRule"/>
</dbReference>
<organism evidence="7 8">
    <name type="scientific">Candidatus Dormiibacter inghamiae</name>
    <dbReference type="NCBI Taxonomy" id="3127013"/>
    <lineage>
        <taxon>Bacteria</taxon>
        <taxon>Bacillati</taxon>
        <taxon>Candidatus Dormiibacterota</taxon>
        <taxon>Candidatus Dormibacteria</taxon>
        <taxon>Candidatus Dormibacterales</taxon>
        <taxon>Candidatus Dormibacteraceae</taxon>
        <taxon>Candidatus Dormiibacter</taxon>
    </lineage>
</organism>
<feature type="active site" description="Nucleophile" evidence="5">
    <location>
        <position position="290"/>
    </location>
</feature>
<comment type="cofactor">
    <cofactor evidence="5">
        <name>Zn(2+)</name>
        <dbReference type="ChEBI" id="CHEBI:29105"/>
    </cofactor>
    <text evidence="5">Binds 1 zinc ion per subunit.</text>
</comment>
<evidence type="ECO:0000256" key="3">
    <source>
        <dbReference type="ARBA" id="ARBA00022694"/>
    </source>
</evidence>
<feature type="binding site" evidence="5">
    <location>
        <position position="362"/>
    </location>
    <ligand>
        <name>Zn(2+)</name>
        <dbReference type="ChEBI" id="CHEBI:29105"/>
    </ligand>
</feature>
<dbReference type="InterPro" id="IPR050076">
    <property type="entry name" value="ArchSynthase1/Queuine_TRR"/>
</dbReference>
<feature type="binding site" evidence="5">
    <location>
        <position position="331"/>
    </location>
    <ligand>
        <name>Zn(2+)</name>
        <dbReference type="ChEBI" id="CHEBI:29105"/>
    </ligand>
</feature>
<keyword evidence="4 5" id="KW-0671">Queuosine biosynthesis</keyword>
<dbReference type="GO" id="GO:0046872">
    <property type="term" value="F:metal ion binding"/>
    <property type="evidence" value="ECO:0007669"/>
    <property type="project" value="UniProtKB-KW"/>
</dbReference>
<feature type="binding site" evidence="5">
    <location>
        <position position="168"/>
    </location>
    <ligand>
        <name>substrate</name>
    </ligand>
</feature>
<dbReference type="InterPro" id="IPR004803">
    <property type="entry name" value="TGT"/>
</dbReference>
<evidence type="ECO:0000256" key="5">
    <source>
        <dbReference type="HAMAP-Rule" id="MF_00168"/>
    </source>
</evidence>
<keyword evidence="5" id="KW-0479">Metal-binding</keyword>
<feature type="binding site" evidence="5">
    <location>
        <position position="336"/>
    </location>
    <ligand>
        <name>Zn(2+)</name>
        <dbReference type="ChEBI" id="CHEBI:29105"/>
    </ligand>
</feature>
<dbReference type="NCBIfam" id="TIGR00449">
    <property type="entry name" value="tgt_general"/>
    <property type="match status" value="1"/>
</dbReference>
<evidence type="ECO:0000256" key="2">
    <source>
        <dbReference type="ARBA" id="ARBA00022679"/>
    </source>
</evidence>
<dbReference type="PANTHER" id="PTHR46499">
    <property type="entry name" value="QUEUINE TRNA-RIBOSYLTRANSFERASE"/>
    <property type="match status" value="1"/>
</dbReference>
<dbReference type="InterPro" id="IPR002616">
    <property type="entry name" value="tRNA_ribo_trans-like"/>
</dbReference>
<dbReference type="SUPFAM" id="SSF51713">
    <property type="entry name" value="tRNA-guanine transglycosylase"/>
    <property type="match status" value="1"/>
</dbReference>
<comment type="catalytic activity">
    <reaction evidence="5">
        <text>7-aminomethyl-7-carbaguanine + guanosine(34) in tRNA = 7-aminomethyl-7-carbaguanosine(34) in tRNA + guanine</text>
        <dbReference type="Rhea" id="RHEA:24104"/>
        <dbReference type="Rhea" id="RHEA-COMP:10341"/>
        <dbReference type="Rhea" id="RHEA-COMP:10342"/>
        <dbReference type="ChEBI" id="CHEBI:16235"/>
        <dbReference type="ChEBI" id="CHEBI:58703"/>
        <dbReference type="ChEBI" id="CHEBI:74269"/>
        <dbReference type="ChEBI" id="CHEBI:82833"/>
        <dbReference type="EC" id="2.4.2.29"/>
    </reaction>
</comment>
<comment type="similarity">
    <text evidence="5">Belongs to the queuine tRNA-ribosyltransferase family.</text>
</comment>
<comment type="function">
    <text evidence="5">Catalyzes the base-exchange of a guanine (G) residue with the queuine precursor 7-aminomethyl-7-deazaguanine (PreQ1) at position 34 (anticodon wobble position) in tRNAs with GU(N) anticodons (tRNA-Asp, -Asn, -His and -Tyr). Catalysis occurs through a double-displacement mechanism. The nucleophile active site attacks the C1' of nucleotide 34 to detach the guanine base from the RNA, forming a covalent enzyme-RNA intermediate. The proton acceptor active site deprotonates the incoming PreQ1, allowing a nucleophilic attack on the C1' of the ribose to form the product. After dissociation, two additional enzymatic reactions on the tRNA convert PreQ1 to queuine (Q), resulting in the hypermodified nucleoside queuosine (7-(((4,5-cis-dihydroxy-2-cyclopenten-1-yl)amino)methyl)-7-deazaguanosine).</text>
</comment>
<dbReference type="RefSeq" id="WP_338181212.1">
    <property type="nucleotide sequence ID" value="NZ_JAEKNQ010000053.1"/>
</dbReference>
<proteinExistence type="inferred from homology"/>
<comment type="subunit">
    <text evidence="5">Homodimer. Within each dimer, one monomer is responsible for RNA recognition and catalysis, while the other monomer binds to the replacement base PreQ1.</text>
</comment>
<comment type="pathway">
    <text evidence="5">tRNA modification; tRNA-queuosine biosynthesis.</text>
</comment>
<name>A0A934NHW9_9BACT</name>
<feature type="region of interest" description="RNA binding" evidence="5">
    <location>
        <begin position="271"/>
        <end position="277"/>
    </location>
</feature>
<comment type="caution">
    <text evidence="5">Lacks conserved residue(s) required for the propagation of feature annotation.</text>
</comment>
<dbReference type="InterPro" id="IPR036511">
    <property type="entry name" value="TGT-like_sf"/>
</dbReference>
<dbReference type="Gene3D" id="3.20.20.105">
    <property type="entry name" value="Queuine tRNA-ribosyltransferase-like"/>
    <property type="match status" value="1"/>
</dbReference>
<sequence length="396" mass="43483">MLEFSVIAQDGAARRGVIRTGHGELETPAFFAVATQAALKGLDPAVAAAAGVHSAICNSFHLALEPGPEAIRRAGGLHSYMGWAGVLATDSGGFQVFSLRHGQVAEELKGRRRLPDYGHQEDPLDAVRVDEAGADFRSYVDGSRHRFTPENNMRLQQALGADILFCLDECTPFHVTREYTQIATERNARWAQRCLDAFREIGLAANQSLFGIVHGGVYPDLRRWSAQRIAELDFDGYGIGDCLGESKSDWYSVVDLVCPLLPEARPRHLLGVGEPDDLVEGALRGIDSFDCAMPSRIARHGQALHLGLPRNRLDLAKADRKLEDRPIEEDCPCSACRRFGRAYLNHLVRAREILGIALLTEHNLAFTNRLMRRIREAISAGCLAELRAEVRAGAAA</sequence>
<evidence type="ECO:0000259" key="6">
    <source>
        <dbReference type="Pfam" id="PF01702"/>
    </source>
</evidence>
<dbReference type="Pfam" id="PF01702">
    <property type="entry name" value="TGT"/>
    <property type="match status" value="1"/>
</dbReference>
<reference evidence="7 8" key="1">
    <citation type="submission" date="2020-10" db="EMBL/GenBank/DDBJ databases">
        <title>Ca. Dormibacterota MAGs.</title>
        <authorList>
            <person name="Montgomery K."/>
        </authorList>
    </citation>
    <scope>NUCLEOTIDE SEQUENCE [LARGE SCALE GENOMIC DNA]</scope>
    <source>
        <strain evidence="7">SC8811_S16_3</strain>
    </source>
</reference>